<evidence type="ECO:0000313" key="6">
    <source>
        <dbReference type="EMBL" id="MDN0068821.1"/>
    </source>
</evidence>
<evidence type="ECO:0000313" key="7">
    <source>
        <dbReference type="Proteomes" id="UP001168505"/>
    </source>
</evidence>
<feature type="signal peptide" evidence="4">
    <location>
        <begin position="1"/>
        <end position="25"/>
    </location>
</feature>
<gene>
    <name evidence="6" type="ORF">QVN40_03765</name>
</gene>
<organism evidence="6 7">
    <name type="scientific">Collinsella ihumii</name>
    <dbReference type="NCBI Taxonomy" id="1720204"/>
    <lineage>
        <taxon>Bacteria</taxon>
        <taxon>Bacillati</taxon>
        <taxon>Actinomycetota</taxon>
        <taxon>Coriobacteriia</taxon>
        <taxon>Coriobacteriales</taxon>
        <taxon>Coriobacteriaceae</taxon>
        <taxon>Collinsella</taxon>
    </lineage>
</organism>
<proteinExistence type="inferred from homology"/>
<dbReference type="AlphaFoldDB" id="A0AAW7JT64"/>
<evidence type="ECO:0000256" key="2">
    <source>
        <dbReference type="ARBA" id="ARBA00022448"/>
    </source>
</evidence>
<feature type="domain" description="Solute-binding protein family 3/N-terminal" evidence="5">
    <location>
        <begin position="58"/>
        <end position="292"/>
    </location>
</feature>
<dbReference type="InterPro" id="IPR001638">
    <property type="entry name" value="Solute-binding_3/MltF_N"/>
</dbReference>
<dbReference type="PANTHER" id="PTHR30085">
    <property type="entry name" value="AMINO ACID ABC TRANSPORTER PERMEASE"/>
    <property type="match status" value="1"/>
</dbReference>
<keyword evidence="2" id="KW-0813">Transport</keyword>
<dbReference type="InterPro" id="IPR051455">
    <property type="entry name" value="Bact_solute-bind_prot3"/>
</dbReference>
<protein>
    <submittedName>
        <fullName evidence="6">Transporter substrate-binding domain-containing protein</fullName>
    </submittedName>
</protein>
<comment type="similarity">
    <text evidence="1">Belongs to the bacterial solute-binding protein 3 family.</text>
</comment>
<dbReference type="Proteomes" id="UP001168505">
    <property type="component" value="Unassembled WGS sequence"/>
</dbReference>
<feature type="chain" id="PRO_5043723207" evidence="4">
    <location>
        <begin position="26"/>
        <end position="293"/>
    </location>
</feature>
<dbReference type="InterPro" id="IPR019546">
    <property type="entry name" value="TAT_signal_bac_arc"/>
</dbReference>
<evidence type="ECO:0000256" key="3">
    <source>
        <dbReference type="ARBA" id="ARBA00022729"/>
    </source>
</evidence>
<dbReference type="NCBIfam" id="TIGR01409">
    <property type="entry name" value="TAT_signal_seq"/>
    <property type="match status" value="1"/>
</dbReference>
<evidence type="ECO:0000259" key="5">
    <source>
        <dbReference type="SMART" id="SM00062"/>
    </source>
</evidence>
<accession>A0AAW7JT64</accession>
<reference evidence="6" key="1">
    <citation type="submission" date="2023-06" db="EMBL/GenBank/DDBJ databases">
        <authorList>
            <person name="Zeman M."/>
            <person name="Kubasova T."/>
            <person name="Jahodarova E."/>
            <person name="Nykrynova M."/>
            <person name="Rychlik I."/>
        </authorList>
    </citation>
    <scope>NUCLEOTIDE SEQUENCE</scope>
    <source>
        <strain evidence="6">15_COKtk</strain>
    </source>
</reference>
<reference evidence="6" key="2">
    <citation type="submission" date="2023-08" db="EMBL/GenBank/DDBJ databases">
        <title>Identification and characterization of horizontal gene transfer across gut microbiota members of farm animals based on homology search.</title>
        <authorList>
            <person name="Schwarzerova J."/>
            <person name="Nykrynova M."/>
            <person name="Jureckova K."/>
            <person name="Cejkova D."/>
            <person name="Rychlik I."/>
        </authorList>
    </citation>
    <scope>NUCLEOTIDE SEQUENCE</scope>
    <source>
        <strain evidence="6">15_COKtk</strain>
    </source>
</reference>
<evidence type="ECO:0000256" key="4">
    <source>
        <dbReference type="SAM" id="SignalP"/>
    </source>
</evidence>
<keyword evidence="3 4" id="KW-0732">Signal</keyword>
<dbReference type="SUPFAM" id="SSF53850">
    <property type="entry name" value="Periplasmic binding protein-like II"/>
    <property type="match status" value="1"/>
</dbReference>
<dbReference type="Gene3D" id="3.40.190.10">
    <property type="entry name" value="Periplasmic binding protein-like II"/>
    <property type="match status" value="2"/>
</dbReference>
<dbReference type="PROSITE" id="PS51257">
    <property type="entry name" value="PROKAR_LIPOPROTEIN"/>
    <property type="match status" value="1"/>
</dbReference>
<dbReference type="GO" id="GO:0030288">
    <property type="term" value="C:outer membrane-bounded periplasmic space"/>
    <property type="evidence" value="ECO:0007669"/>
    <property type="project" value="TreeGrafter"/>
</dbReference>
<evidence type="ECO:0000256" key="1">
    <source>
        <dbReference type="ARBA" id="ARBA00010333"/>
    </source>
</evidence>
<dbReference type="EMBL" id="JAUEIR010000003">
    <property type="protein sequence ID" value="MDN0068821.1"/>
    <property type="molecule type" value="Genomic_DNA"/>
</dbReference>
<dbReference type="PROSITE" id="PS51318">
    <property type="entry name" value="TAT"/>
    <property type="match status" value="1"/>
</dbReference>
<comment type="caution">
    <text evidence="6">The sequence shown here is derived from an EMBL/GenBank/DDBJ whole genome shotgun (WGS) entry which is preliminary data.</text>
</comment>
<dbReference type="SMART" id="SM00062">
    <property type="entry name" value="PBPb"/>
    <property type="match status" value="1"/>
</dbReference>
<name>A0AAW7JT64_9ACTN</name>
<dbReference type="GO" id="GO:0006865">
    <property type="term" value="P:amino acid transport"/>
    <property type="evidence" value="ECO:0007669"/>
    <property type="project" value="TreeGrafter"/>
</dbReference>
<dbReference type="Pfam" id="PF00497">
    <property type="entry name" value="SBP_bac_3"/>
    <property type="match status" value="1"/>
</dbReference>
<dbReference type="PANTHER" id="PTHR30085:SF6">
    <property type="entry name" value="ABC TRANSPORTER GLUTAMINE-BINDING PROTEIN GLNH"/>
    <property type="match status" value="1"/>
</dbReference>
<dbReference type="RefSeq" id="WP_239455946.1">
    <property type="nucleotide sequence ID" value="NZ_JAUEIR010000003.1"/>
</dbReference>
<dbReference type="InterPro" id="IPR006311">
    <property type="entry name" value="TAT_signal"/>
</dbReference>
<dbReference type="GO" id="GO:0005576">
    <property type="term" value="C:extracellular region"/>
    <property type="evidence" value="ECO:0007669"/>
    <property type="project" value="TreeGrafter"/>
</dbReference>
<sequence length="293" mass="31448">MKNISRRNFLQVCGLGIVAAAGASALSGCGGDSGSTTGGGSSTASGDSKIQTIKDRGKLNCGVKADVLGYGYLNTETNEYEGLEIDLCYQVAAAVLGVSYDEAKEQKLCEFTTVTPKTRGPLIDNDSLDIVCATYTITPEREEDWDFSTSYRTDSVGIMVMKSSGIAEMADFDGKIIGVSQGSTTKDAILTMFEEKEIGATPEFKEYPDYPSINSALESGNIDAFAMDRSTLNTYMNDQKELVQPDIEFGTQDYGIATKKGSDLSDVVENTVVELLDNGWMDEEISTWLGASA</sequence>